<protein>
    <submittedName>
        <fullName evidence="3">Putative glycosyltransferase</fullName>
    </submittedName>
</protein>
<proteinExistence type="predicted"/>
<evidence type="ECO:0000259" key="1">
    <source>
        <dbReference type="Pfam" id="PF00534"/>
    </source>
</evidence>
<dbReference type="Gene3D" id="3.40.50.2000">
    <property type="entry name" value="Glycogen Phosphorylase B"/>
    <property type="match status" value="3"/>
</dbReference>
<dbReference type="EMBL" id="MT142346">
    <property type="protein sequence ID" value="QJA78642.1"/>
    <property type="molecule type" value="Genomic_DNA"/>
</dbReference>
<dbReference type="Pfam" id="PF00534">
    <property type="entry name" value="Glycos_transf_1"/>
    <property type="match status" value="1"/>
</dbReference>
<gene>
    <name evidence="3" type="ORF">MM415A01038_0010</name>
</gene>
<reference evidence="3" key="1">
    <citation type="submission" date="2020-03" db="EMBL/GenBank/DDBJ databases">
        <title>The deep terrestrial virosphere.</title>
        <authorList>
            <person name="Holmfeldt K."/>
            <person name="Nilsson E."/>
            <person name="Simone D."/>
            <person name="Lopez-Fernandez M."/>
            <person name="Wu X."/>
            <person name="de Brujin I."/>
            <person name="Lundin D."/>
            <person name="Andersson A."/>
            <person name="Bertilsson S."/>
            <person name="Dopson M."/>
        </authorList>
    </citation>
    <scope>NUCLEOTIDE SEQUENCE</scope>
    <source>
        <strain evidence="3">MM415A01038</strain>
    </source>
</reference>
<dbReference type="Pfam" id="PF13439">
    <property type="entry name" value="Glyco_transf_4"/>
    <property type="match status" value="1"/>
</dbReference>
<feature type="domain" description="Glycosyl transferase family 1" evidence="1">
    <location>
        <begin position="156"/>
        <end position="280"/>
    </location>
</feature>
<evidence type="ECO:0000259" key="2">
    <source>
        <dbReference type="Pfam" id="PF13439"/>
    </source>
</evidence>
<dbReference type="PANTHER" id="PTHR45947:SF3">
    <property type="entry name" value="SULFOQUINOVOSYL TRANSFERASE SQD2"/>
    <property type="match status" value="1"/>
</dbReference>
<keyword evidence="3" id="KW-0808">Transferase</keyword>
<name>A0A6M3K9W3_9ZZZZ</name>
<accession>A0A6M3K9W3</accession>
<dbReference type="SUPFAM" id="SSF53756">
    <property type="entry name" value="UDP-Glycosyltransferase/glycogen phosphorylase"/>
    <property type="match status" value="1"/>
</dbReference>
<evidence type="ECO:0000313" key="3">
    <source>
        <dbReference type="EMBL" id="QJA78642.1"/>
    </source>
</evidence>
<dbReference type="AlphaFoldDB" id="A0A6M3K9W3"/>
<dbReference type="InterPro" id="IPR028098">
    <property type="entry name" value="Glyco_trans_4-like_N"/>
</dbReference>
<dbReference type="GO" id="GO:0016757">
    <property type="term" value="F:glycosyltransferase activity"/>
    <property type="evidence" value="ECO:0007669"/>
    <property type="project" value="InterPro"/>
</dbReference>
<dbReference type="InterPro" id="IPR001296">
    <property type="entry name" value="Glyco_trans_1"/>
</dbReference>
<dbReference type="PANTHER" id="PTHR45947">
    <property type="entry name" value="SULFOQUINOVOSYL TRANSFERASE SQD2"/>
    <property type="match status" value="1"/>
</dbReference>
<sequence length="311" mass="35376">MRIFYIANFKDIHSDKWVRFFEQEGHAVFRFHVNGFLSELLRAKKEISTFKPQIVHIHYAGKNGLMGALTGFHPLIVTIHGSEVLLVKEWRRRFVRWVLKKADTITTDGNHVLDKITGPWKISADKVKIINFGVDVDKFRRPEGFEVPVNVVAVRVGPDKLYDIETVEKARELVDAKMPGIEWRFLDGIAPEDMPEALYSSTVYVSAATSDAGLASTTAEAMSCEVPVIVTNGGDNARWVEESVNGFLFHPGDYQTLANRILFTLRDGVIQRCYGERSRKLICDKNNYFAEMAKMQTIYKEVIDRGKETKS</sequence>
<organism evidence="3">
    <name type="scientific">viral metagenome</name>
    <dbReference type="NCBI Taxonomy" id="1070528"/>
    <lineage>
        <taxon>unclassified sequences</taxon>
        <taxon>metagenomes</taxon>
        <taxon>organismal metagenomes</taxon>
    </lineage>
</organism>
<dbReference type="CDD" id="cd03801">
    <property type="entry name" value="GT4_PimA-like"/>
    <property type="match status" value="1"/>
</dbReference>
<feature type="domain" description="Glycosyltransferase subfamily 4-like N-terminal" evidence="2">
    <location>
        <begin position="34"/>
        <end position="137"/>
    </location>
</feature>
<dbReference type="InterPro" id="IPR050194">
    <property type="entry name" value="Glycosyltransferase_grp1"/>
</dbReference>